<organism evidence="1 2">
    <name type="scientific">Arctium lappa</name>
    <name type="common">Greater burdock</name>
    <name type="synonym">Lappa major</name>
    <dbReference type="NCBI Taxonomy" id="4217"/>
    <lineage>
        <taxon>Eukaryota</taxon>
        <taxon>Viridiplantae</taxon>
        <taxon>Streptophyta</taxon>
        <taxon>Embryophyta</taxon>
        <taxon>Tracheophyta</taxon>
        <taxon>Spermatophyta</taxon>
        <taxon>Magnoliopsida</taxon>
        <taxon>eudicotyledons</taxon>
        <taxon>Gunneridae</taxon>
        <taxon>Pentapetalae</taxon>
        <taxon>asterids</taxon>
        <taxon>campanulids</taxon>
        <taxon>Asterales</taxon>
        <taxon>Asteraceae</taxon>
        <taxon>Carduoideae</taxon>
        <taxon>Cardueae</taxon>
        <taxon>Arctiinae</taxon>
        <taxon>Arctium</taxon>
    </lineage>
</organism>
<evidence type="ECO:0000313" key="1">
    <source>
        <dbReference type="EMBL" id="KAI3728893.1"/>
    </source>
</evidence>
<dbReference type="Proteomes" id="UP001055879">
    <property type="component" value="Linkage Group LG05"/>
</dbReference>
<sequence>MEMFTGSPPGGILRLRLRGSTPMKPPAGLSRRDALDQLARKGREIKRRSPSTFGSGVKQPKMVLKEPSSKDSGSNATVSEKAKTPQVMDAGSIPQAPPTRVEGQSPSVAGQKNVTYFTNSLPKTIYWKTCRK</sequence>
<keyword evidence="2" id="KW-1185">Reference proteome</keyword>
<evidence type="ECO:0000313" key="2">
    <source>
        <dbReference type="Proteomes" id="UP001055879"/>
    </source>
</evidence>
<protein>
    <submittedName>
        <fullName evidence="1">Uncharacterized protein</fullName>
    </submittedName>
</protein>
<proteinExistence type="predicted"/>
<dbReference type="EMBL" id="CM042051">
    <property type="protein sequence ID" value="KAI3728893.1"/>
    <property type="molecule type" value="Genomic_DNA"/>
</dbReference>
<comment type="caution">
    <text evidence="1">The sequence shown here is derived from an EMBL/GenBank/DDBJ whole genome shotgun (WGS) entry which is preliminary data.</text>
</comment>
<name>A0ACB9C3R8_ARCLA</name>
<accession>A0ACB9C3R8</accession>
<gene>
    <name evidence="1" type="ORF">L6452_17538</name>
</gene>
<reference evidence="1 2" key="2">
    <citation type="journal article" date="2022" name="Mol. Ecol. Resour.">
        <title>The genomes of chicory, endive, great burdock and yacon provide insights into Asteraceae paleo-polyploidization history and plant inulin production.</title>
        <authorList>
            <person name="Fan W."/>
            <person name="Wang S."/>
            <person name="Wang H."/>
            <person name="Wang A."/>
            <person name="Jiang F."/>
            <person name="Liu H."/>
            <person name="Zhao H."/>
            <person name="Xu D."/>
            <person name="Zhang Y."/>
        </authorList>
    </citation>
    <scope>NUCLEOTIDE SEQUENCE [LARGE SCALE GENOMIC DNA]</scope>
    <source>
        <strain evidence="2">cv. Niubang</strain>
    </source>
</reference>
<reference evidence="2" key="1">
    <citation type="journal article" date="2022" name="Mol. Ecol. Resour.">
        <title>The genomes of chicory, endive, great burdock and yacon provide insights into Asteraceae palaeo-polyploidization history and plant inulin production.</title>
        <authorList>
            <person name="Fan W."/>
            <person name="Wang S."/>
            <person name="Wang H."/>
            <person name="Wang A."/>
            <person name="Jiang F."/>
            <person name="Liu H."/>
            <person name="Zhao H."/>
            <person name="Xu D."/>
            <person name="Zhang Y."/>
        </authorList>
    </citation>
    <scope>NUCLEOTIDE SEQUENCE [LARGE SCALE GENOMIC DNA]</scope>
    <source>
        <strain evidence="2">cv. Niubang</strain>
    </source>
</reference>